<sequence length="184" mass="20300">MRICLLRHEMYTTCGQNQAKRTQRPSPIQASLTVSSTGQAVEGGTFMVFDVNNLLSNHYKSVIVTRLDYNRHAIDREVAQYLSPRQSTAFSYCLQVHGACNKFRLNHQLPTITWASDDSRPCGSAAAVSLTLGSLKDFLRELYGDAERFLGDCASGLTFRLTSPAICGTSTVKRSPGITSYLNP</sequence>
<reference evidence="2" key="1">
    <citation type="journal article" date="2024" name="Front. Bioeng. Biotechnol.">
        <title>Genome-scale model development and genomic sequencing of the oleaginous clade Lipomyces.</title>
        <authorList>
            <person name="Czajka J.J."/>
            <person name="Han Y."/>
            <person name="Kim J."/>
            <person name="Mondo S.J."/>
            <person name="Hofstad B.A."/>
            <person name="Robles A."/>
            <person name="Haridas S."/>
            <person name="Riley R."/>
            <person name="LaButti K."/>
            <person name="Pangilinan J."/>
            <person name="Andreopoulos W."/>
            <person name="Lipzen A."/>
            <person name="Yan J."/>
            <person name="Wang M."/>
            <person name="Ng V."/>
            <person name="Grigoriev I.V."/>
            <person name="Spatafora J.W."/>
            <person name="Magnuson J.K."/>
            <person name="Baker S.E."/>
            <person name="Pomraning K.R."/>
        </authorList>
    </citation>
    <scope>NUCLEOTIDE SEQUENCE [LARGE SCALE GENOMIC DNA]</scope>
    <source>
        <strain evidence="2">CBS 7786</strain>
    </source>
</reference>
<organism evidence="1 2">
    <name type="scientific">Lipomyces kononenkoae</name>
    <name type="common">Yeast</name>
    <dbReference type="NCBI Taxonomy" id="34357"/>
    <lineage>
        <taxon>Eukaryota</taxon>
        <taxon>Fungi</taxon>
        <taxon>Dikarya</taxon>
        <taxon>Ascomycota</taxon>
        <taxon>Saccharomycotina</taxon>
        <taxon>Lipomycetes</taxon>
        <taxon>Lipomycetales</taxon>
        <taxon>Lipomycetaceae</taxon>
        <taxon>Lipomyces</taxon>
    </lineage>
</organism>
<accession>A0ACC3STA4</accession>
<keyword evidence="2" id="KW-1185">Reference proteome</keyword>
<evidence type="ECO:0000313" key="1">
    <source>
        <dbReference type="EMBL" id="KAK9234842.1"/>
    </source>
</evidence>
<dbReference type="EMBL" id="MU971446">
    <property type="protein sequence ID" value="KAK9234842.1"/>
    <property type="molecule type" value="Genomic_DNA"/>
</dbReference>
<gene>
    <name evidence="1" type="ORF">V1525DRAFT_411813</name>
</gene>
<protein>
    <submittedName>
        <fullName evidence="1">Uncharacterized protein</fullName>
    </submittedName>
</protein>
<dbReference type="Proteomes" id="UP001433508">
    <property type="component" value="Unassembled WGS sequence"/>
</dbReference>
<proteinExistence type="predicted"/>
<comment type="caution">
    <text evidence="1">The sequence shown here is derived from an EMBL/GenBank/DDBJ whole genome shotgun (WGS) entry which is preliminary data.</text>
</comment>
<name>A0ACC3STA4_LIPKO</name>
<evidence type="ECO:0000313" key="2">
    <source>
        <dbReference type="Proteomes" id="UP001433508"/>
    </source>
</evidence>